<dbReference type="EMBL" id="CP049866">
    <property type="protein sequence ID" value="QIK77260.1"/>
    <property type="molecule type" value="Genomic_DNA"/>
</dbReference>
<feature type="coiled-coil region" evidence="2">
    <location>
        <begin position="33"/>
        <end position="60"/>
    </location>
</feature>
<evidence type="ECO:0000256" key="2">
    <source>
        <dbReference type="SAM" id="Coils"/>
    </source>
</evidence>
<dbReference type="Gene3D" id="3.30.70.1880">
    <property type="entry name" value="Protein of unknown function DUF881"/>
    <property type="match status" value="1"/>
</dbReference>
<dbReference type="GO" id="GO:0005886">
    <property type="term" value="C:plasma membrane"/>
    <property type="evidence" value="ECO:0007669"/>
    <property type="project" value="TreeGrafter"/>
</dbReference>
<evidence type="ECO:0000256" key="1">
    <source>
        <dbReference type="ARBA" id="ARBA00009108"/>
    </source>
</evidence>
<protein>
    <submittedName>
        <fullName evidence="3">DUF881 domain-containing protein</fullName>
    </submittedName>
</protein>
<reference evidence="3 4" key="1">
    <citation type="submission" date="2020-03" db="EMBL/GenBank/DDBJ databases">
        <title>Nocardioides sp. nov., isolated from fish.</title>
        <authorList>
            <person name="Hyun D.-W."/>
            <person name="Bae J.-W."/>
        </authorList>
    </citation>
    <scope>NUCLEOTIDE SEQUENCE [LARGE SCALE GENOMIC DNA]</scope>
    <source>
        <strain evidence="3 4">HDW12A</strain>
    </source>
</reference>
<dbReference type="KEGG" id="npi:G7071_05110"/>
<dbReference type="AlphaFoldDB" id="A0A6G7YKJ9"/>
<evidence type="ECO:0000313" key="4">
    <source>
        <dbReference type="Proteomes" id="UP000502035"/>
    </source>
</evidence>
<proteinExistence type="inferred from homology"/>
<dbReference type="PANTHER" id="PTHR37313:SF4">
    <property type="entry name" value="CONSERVED MEMBRANE PROTEIN-RELATED"/>
    <property type="match status" value="1"/>
</dbReference>
<name>A0A6G7YKJ9_9ACTN</name>
<comment type="similarity">
    <text evidence="1">Belongs to the UPF0749 family.</text>
</comment>
<keyword evidence="4" id="KW-1185">Reference proteome</keyword>
<evidence type="ECO:0000313" key="3">
    <source>
        <dbReference type="EMBL" id="QIK77260.1"/>
    </source>
</evidence>
<keyword evidence="2" id="KW-0175">Coiled coil</keyword>
<sequence length="232" mass="24506">MVLLCGGLFAVSAEHSDGTDLRGGRYTDFASVVRAERERADRLIAEAARLEAEVETLTAAVGDRSVDRAQRQVEKLSDPAGLTPRSGPAVKVVLDDAPPEVLADTTRDPLEVIVHQQDIQAAANALWRAGAEAVTIQGQRLISTTGIKCDGNSVSLQGLSYSPPYEIVGIGDPAAMQLSLLNDSLLDLYREAAANPAGGVSYSVEVLDHATAPAYRGLLDLTYATPLPVEEG</sequence>
<dbReference type="Pfam" id="PF05949">
    <property type="entry name" value="DUF881"/>
    <property type="match status" value="1"/>
</dbReference>
<accession>A0A6G7YKJ9</accession>
<organism evidence="3 4">
    <name type="scientific">Nocardioides piscis</name>
    <dbReference type="NCBI Taxonomy" id="2714938"/>
    <lineage>
        <taxon>Bacteria</taxon>
        <taxon>Bacillati</taxon>
        <taxon>Actinomycetota</taxon>
        <taxon>Actinomycetes</taxon>
        <taxon>Propionibacteriales</taxon>
        <taxon>Nocardioidaceae</taxon>
        <taxon>Nocardioides</taxon>
    </lineage>
</organism>
<dbReference type="PANTHER" id="PTHR37313">
    <property type="entry name" value="UPF0749 PROTEIN RV1825"/>
    <property type="match status" value="1"/>
</dbReference>
<dbReference type="Proteomes" id="UP000502035">
    <property type="component" value="Chromosome"/>
</dbReference>
<dbReference type="InterPro" id="IPR010273">
    <property type="entry name" value="DUF881"/>
</dbReference>
<gene>
    <name evidence="3" type="ORF">G7071_05110</name>
</gene>